<dbReference type="GO" id="GO:0140664">
    <property type="term" value="F:ATP-dependent DNA damage sensor activity"/>
    <property type="evidence" value="ECO:0007669"/>
    <property type="project" value="InterPro"/>
</dbReference>
<dbReference type="Pfam" id="PF01119">
    <property type="entry name" value="DNA_mis_repair"/>
    <property type="match status" value="1"/>
</dbReference>
<evidence type="ECO:0000259" key="6">
    <source>
        <dbReference type="SMART" id="SM00853"/>
    </source>
</evidence>
<dbReference type="NCBIfam" id="NF000953">
    <property type="entry name" value="PRK00095.2-4"/>
    <property type="match status" value="1"/>
</dbReference>
<dbReference type="GO" id="GO:0006298">
    <property type="term" value="P:mismatch repair"/>
    <property type="evidence" value="ECO:0007669"/>
    <property type="project" value="UniProtKB-UniRule"/>
</dbReference>
<dbReference type="CDD" id="cd00782">
    <property type="entry name" value="MutL_Trans"/>
    <property type="match status" value="1"/>
</dbReference>
<dbReference type="SMART" id="SM00853">
    <property type="entry name" value="MutL_C"/>
    <property type="match status" value="1"/>
</dbReference>
<dbReference type="InterPro" id="IPR036890">
    <property type="entry name" value="HATPase_C_sf"/>
</dbReference>
<dbReference type="InterPro" id="IPR042120">
    <property type="entry name" value="MutL_C_dimsub"/>
</dbReference>
<dbReference type="PATRIC" id="fig|1215343.11.peg.246"/>
<sequence>MYIIKFPGIAEKIIFLYRRPTAKNNKCMRIKKLSEKVVNQIAAGEVIESPASAVKELIENALDADATHVEITTSAGGKSFIRVSDNGYGMTPDELSMAVQRHCTSKIFNDLDKIYTFGFRGEALPSIGAIAQLTLISRSAEQDCGAQIIISGGKVSLVQPAATNPGTIVEIKNLFFEVPARLKFLKSEQIEANAIKEVVKRIAISYPNVRFTLSGINRSKLDFLPTPGDLMSRVAQVLGETFYENSIELNKVSKDISLKGYVGIPTFNRANTNQQYLFVNGRPVQDKLLFSAVRASYTETIPKGRYPVVVLLLNIDQTMVDVNVHPAKSDVRFRNPAIVRNFIIDTIRQALIRKGLVTSSTLSTSMLSSFHNKFGKPLLNKELDIKYSPSYPSHLTFQEEQKIFVDYSPPGITPITNAVAQDEIPYPLGIACAQIHQNYIISQTHDRVVIIDQHAAHERILFEKMRKILEKERLTSQKLLIPEIIDFIEEECNLIMAHADHLHKLGLIVERFGAGAIAIRETPTILGKFNASALLRDLLDEIIDDHTTDCLFNKLEQTLATMACHASIKSGRKMQIEEMNALLREMEKTPNSSQCNHGRPTFIELKLRDIEKLFGR</sequence>
<reference evidence="8 9" key="1">
    <citation type="journal article" date="2012" name="Stand. Genomic Sci.">
        <title>Complete genome sequence of Liberibacter crescens BT-1.</title>
        <authorList>
            <person name="Leonard M.T."/>
            <person name="Fagen J.R."/>
            <person name="Davis-Richardson A.G."/>
            <person name="Davis M.J."/>
            <person name="Triplett E.W."/>
        </authorList>
    </citation>
    <scope>NUCLEOTIDE SEQUENCE [LARGE SCALE GENOMIC DNA]</scope>
    <source>
        <strain evidence="8 9">BT-1</strain>
    </source>
</reference>
<dbReference type="PANTHER" id="PTHR10073:SF12">
    <property type="entry name" value="DNA MISMATCH REPAIR PROTEIN MLH1"/>
    <property type="match status" value="1"/>
</dbReference>
<dbReference type="HOGENOM" id="CLU_004131_4_2_5"/>
<keyword evidence="9" id="KW-1185">Reference proteome</keyword>
<dbReference type="Gene3D" id="3.30.230.10">
    <property type="match status" value="1"/>
</dbReference>
<accession>L0ETR2</accession>
<dbReference type="InterPro" id="IPR042121">
    <property type="entry name" value="MutL_C_regsub"/>
</dbReference>
<protein>
    <recommendedName>
        <fullName evidence="2 5">DNA mismatch repair protein MutL</fullName>
    </recommendedName>
</protein>
<dbReference type="Proteomes" id="UP000010799">
    <property type="component" value="Chromosome"/>
</dbReference>
<feature type="domain" description="MutL C-terminal dimerisation" evidence="6">
    <location>
        <begin position="431"/>
        <end position="574"/>
    </location>
</feature>
<dbReference type="Gene3D" id="3.30.1540.20">
    <property type="entry name" value="MutL, C-terminal domain, dimerisation subdomain"/>
    <property type="match status" value="1"/>
</dbReference>
<dbReference type="GO" id="GO:0005524">
    <property type="term" value="F:ATP binding"/>
    <property type="evidence" value="ECO:0007669"/>
    <property type="project" value="InterPro"/>
</dbReference>
<dbReference type="GO" id="GO:0032300">
    <property type="term" value="C:mismatch repair complex"/>
    <property type="evidence" value="ECO:0007669"/>
    <property type="project" value="InterPro"/>
</dbReference>
<evidence type="ECO:0000256" key="4">
    <source>
        <dbReference type="ARBA" id="ARBA00023204"/>
    </source>
</evidence>
<comment type="similarity">
    <text evidence="1 5">Belongs to the DNA mismatch repair MutL/HexB family.</text>
</comment>
<dbReference type="InterPro" id="IPR014721">
    <property type="entry name" value="Ribsml_uS5_D2-typ_fold_subgr"/>
</dbReference>
<dbReference type="SMART" id="SM01340">
    <property type="entry name" value="DNA_mis_repair"/>
    <property type="match status" value="1"/>
</dbReference>
<organism evidence="8 9">
    <name type="scientific">Liberibacter crescens (strain BT-1)</name>
    <dbReference type="NCBI Taxonomy" id="1215343"/>
    <lineage>
        <taxon>Bacteria</taxon>
        <taxon>Pseudomonadati</taxon>
        <taxon>Pseudomonadota</taxon>
        <taxon>Alphaproteobacteria</taxon>
        <taxon>Hyphomicrobiales</taxon>
        <taxon>Rhizobiaceae</taxon>
        <taxon>Liberibacter</taxon>
    </lineage>
</organism>
<keyword evidence="3 5" id="KW-0227">DNA damage</keyword>
<evidence type="ECO:0000313" key="9">
    <source>
        <dbReference type="Proteomes" id="UP000010799"/>
    </source>
</evidence>
<evidence type="ECO:0000256" key="5">
    <source>
        <dbReference type="HAMAP-Rule" id="MF_00149"/>
    </source>
</evidence>
<dbReference type="FunFam" id="3.30.565.10:FF:000003">
    <property type="entry name" value="DNA mismatch repair endonuclease MutL"/>
    <property type="match status" value="1"/>
</dbReference>
<dbReference type="SUPFAM" id="SSF55874">
    <property type="entry name" value="ATPase domain of HSP90 chaperone/DNA topoisomerase II/histidine kinase"/>
    <property type="match status" value="1"/>
</dbReference>
<dbReference type="STRING" id="1215343.B488_02370"/>
<dbReference type="EMBL" id="CP003789">
    <property type="protein sequence ID" value="AGA64230.1"/>
    <property type="molecule type" value="Genomic_DNA"/>
</dbReference>
<evidence type="ECO:0000313" key="8">
    <source>
        <dbReference type="EMBL" id="AGA64230.1"/>
    </source>
</evidence>
<dbReference type="HAMAP" id="MF_00149">
    <property type="entry name" value="DNA_mis_repair"/>
    <property type="match status" value="1"/>
</dbReference>
<dbReference type="SUPFAM" id="SSF118116">
    <property type="entry name" value="DNA mismatch repair protein MutL"/>
    <property type="match status" value="1"/>
</dbReference>
<dbReference type="Pfam" id="PF08676">
    <property type="entry name" value="MutL_C"/>
    <property type="match status" value="1"/>
</dbReference>
<dbReference type="InterPro" id="IPR002099">
    <property type="entry name" value="MutL/Mlh/PMS"/>
</dbReference>
<evidence type="ECO:0000256" key="2">
    <source>
        <dbReference type="ARBA" id="ARBA00021975"/>
    </source>
</evidence>
<dbReference type="Gene3D" id="3.30.1370.100">
    <property type="entry name" value="MutL, C-terminal domain, regulatory subdomain"/>
    <property type="match status" value="1"/>
</dbReference>
<dbReference type="InterPro" id="IPR020667">
    <property type="entry name" value="DNA_mismatch_repair_MutL"/>
</dbReference>
<dbReference type="AlphaFoldDB" id="L0ETR2"/>
<dbReference type="InterPro" id="IPR038973">
    <property type="entry name" value="MutL/Mlh/Pms-like"/>
</dbReference>
<dbReference type="InterPro" id="IPR013507">
    <property type="entry name" value="DNA_mismatch_S5_2-like"/>
</dbReference>
<dbReference type="InterPro" id="IPR014762">
    <property type="entry name" value="DNA_mismatch_repair_CS"/>
</dbReference>
<dbReference type="InterPro" id="IPR014790">
    <property type="entry name" value="MutL_C"/>
</dbReference>
<proteinExistence type="inferred from homology"/>
<dbReference type="SUPFAM" id="SSF54211">
    <property type="entry name" value="Ribosomal protein S5 domain 2-like"/>
    <property type="match status" value="1"/>
</dbReference>
<dbReference type="CDD" id="cd16926">
    <property type="entry name" value="HATPase_MutL-MLH-PMS-like"/>
    <property type="match status" value="1"/>
</dbReference>
<evidence type="ECO:0000259" key="7">
    <source>
        <dbReference type="SMART" id="SM01340"/>
    </source>
</evidence>
<keyword evidence="4 5" id="KW-0234">DNA repair</keyword>
<dbReference type="InterPro" id="IPR020568">
    <property type="entry name" value="Ribosomal_Su5_D2-typ_SF"/>
</dbReference>
<name>L0ETR2_LIBCB</name>
<dbReference type="PANTHER" id="PTHR10073">
    <property type="entry name" value="DNA MISMATCH REPAIR PROTEIN MLH, PMS, MUTL"/>
    <property type="match status" value="1"/>
</dbReference>
<dbReference type="Gene3D" id="3.30.565.10">
    <property type="entry name" value="Histidine kinase-like ATPase, C-terminal domain"/>
    <property type="match status" value="1"/>
</dbReference>
<comment type="function">
    <text evidence="5">This protein is involved in the repair of mismatches in DNA. It is required for dam-dependent methyl-directed DNA mismatch repair. May act as a 'molecular matchmaker', a protein that promotes the formation of a stable complex between two or more DNA-binding proteins in an ATP-dependent manner without itself being part of a final effector complex.</text>
</comment>
<feature type="domain" description="DNA mismatch repair protein S5" evidence="7">
    <location>
        <begin position="234"/>
        <end position="352"/>
    </location>
</feature>
<dbReference type="Pfam" id="PF13589">
    <property type="entry name" value="HATPase_c_3"/>
    <property type="match status" value="1"/>
</dbReference>
<dbReference type="GO" id="GO:0030983">
    <property type="term" value="F:mismatched DNA binding"/>
    <property type="evidence" value="ECO:0007669"/>
    <property type="project" value="InterPro"/>
</dbReference>
<dbReference type="InterPro" id="IPR037198">
    <property type="entry name" value="MutL_C_sf"/>
</dbReference>
<dbReference type="PROSITE" id="PS00058">
    <property type="entry name" value="DNA_MISMATCH_REPAIR_1"/>
    <property type="match status" value="1"/>
</dbReference>
<evidence type="ECO:0000256" key="3">
    <source>
        <dbReference type="ARBA" id="ARBA00022763"/>
    </source>
</evidence>
<dbReference type="KEGG" id="lcc:B488_02370"/>
<evidence type="ECO:0000256" key="1">
    <source>
        <dbReference type="ARBA" id="ARBA00006082"/>
    </source>
</evidence>
<dbReference type="NCBIfam" id="TIGR00585">
    <property type="entry name" value="mutl"/>
    <property type="match status" value="1"/>
</dbReference>
<dbReference type="eggNOG" id="COG0323">
    <property type="taxonomic scope" value="Bacteria"/>
</dbReference>
<dbReference type="GO" id="GO:0016887">
    <property type="term" value="F:ATP hydrolysis activity"/>
    <property type="evidence" value="ECO:0007669"/>
    <property type="project" value="InterPro"/>
</dbReference>
<gene>
    <name evidence="5" type="primary">mutL</name>
    <name evidence="8" type="ordered locus">B488_02370</name>
</gene>